<keyword evidence="2" id="KW-0479">Metal-binding</keyword>
<dbReference type="InterPro" id="IPR001128">
    <property type="entry name" value="Cyt_P450"/>
</dbReference>
<keyword evidence="2" id="KW-0560">Oxidoreductase</keyword>
<dbReference type="InterPro" id="IPR017972">
    <property type="entry name" value="Cyt_P450_CS"/>
</dbReference>
<reference evidence="4" key="1">
    <citation type="journal article" date="2019" name="Int. J. Syst. Evol. Microbiol.">
        <title>The Global Catalogue of Microorganisms (GCM) 10K type strain sequencing project: providing services to taxonomists for standard genome sequencing and annotation.</title>
        <authorList>
            <consortium name="The Broad Institute Genomics Platform"/>
            <consortium name="The Broad Institute Genome Sequencing Center for Infectious Disease"/>
            <person name="Wu L."/>
            <person name="Ma J."/>
        </authorList>
    </citation>
    <scope>NUCLEOTIDE SEQUENCE [LARGE SCALE GENOMIC DNA]</scope>
    <source>
        <strain evidence="4">JCM 16702</strain>
    </source>
</reference>
<evidence type="ECO:0000313" key="3">
    <source>
        <dbReference type="EMBL" id="GAA4105300.1"/>
    </source>
</evidence>
<dbReference type="PANTHER" id="PTHR46696">
    <property type="entry name" value="P450, PUTATIVE (EUROFUNG)-RELATED"/>
    <property type="match status" value="1"/>
</dbReference>
<dbReference type="EMBL" id="BAAAZG010000081">
    <property type="protein sequence ID" value="GAA4105300.1"/>
    <property type="molecule type" value="Genomic_DNA"/>
</dbReference>
<gene>
    <name evidence="3" type="ORF">GCM10022214_85320</name>
</gene>
<comment type="similarity">
    <text evidence="1 2">Belongs to the cytochrome P450 family.</text>
</comment>
<dbReference type="Pfam" id="PF00067">
    <property type="entry name" value="p450"/>
    <property type="match status" value="1"/>
</dbReference>
<organism evidence="3 4">
    <name type="scientific">Actinomadura miaoliensis</name>
    <dbReference type="NCBI Taxonomy" id="430685"/>
    <lineage>
        <taxon>Bacteria</taxon>
        <taxon>Bacillati</taxon>
        <taxon>Actinomycetota</taxon>
        <taxon>Actinomycetes</taxon>
        <taxon>Streptosporangiales</taxon>
        <taxon>Thermomonosporaceae</taxon>
        <taxon>Actinomadura</taxon>
    </lineage>
</organism>
<dbReference type="Gene3D" id="1.10.630.10">
    <property type="entry name" value="Cytochrome P450"/>
    <property type="match status" value="1"/>
</dbReference>
<keyword evidence="2" id="KW-0408">Iron</keyword>
<dbReference type="PRINTS" id="PR00385">
    <property type="entry name" value="P450"/>
</dbReference>
<dbReference type="RefSeq" id="WP_344959077.1">
    <property type="nucleotide sequence ID" value="NZ_BAAAZG010000081.1"/>
</dbReference>
<dbReference type="PRINTS" id="PR00359">
    <property type="entry name" value="BP450"/>
</dbReference>
<proteinExistence type="inferred from homology"/>
<protein>
    <submittedName>
        <fullName evidence="3">Cytochrome P450</fullName>
    </submittedName>
</protein>
<dbReference type="Proteomes" id="UP001500683">
    <property type="component" value="Unassembled WGS sequence"/>
</dbReference>
<accession>A0ABP7X5K4</accession>
<comment type="caution">
    <text evidence="3">The sequence shown here is derived from an EMBL/GenBank/DDBJ whole genome shotgun (WGS) entry which is preliminary data.</text>
</comment>
<evidence type="ECO:0000256" key="1">
    <source>
        <dbReference type="ARBA" id="ARBA00010617"/>
    </source>
</evidence>
<keyword evidence="2" id="KW-0349">Heme</keyword>
<evidence type="ECO:0000313" key="4">
    <source>
        <dbReference type="Proteomes" id="UP001500683"/>
    </source>
</evidence>
<keyword evidence="4" id="KW-1185">Reference proteome</keyword>
<dbReference type="PANTHER" id="PTHR46696:SF1">
    <property type="entry name" value="CYTOCHROME P450 YJIB-RELATED"/>
    <property type="match status" value="1"/>
</dbReference>
<dbReference type="CDD" id="cd11030">
    <property type="entry name" value="CYP105-like"/>
    <property type="match status" value="1"/>
</dbReference>
<evidence type="ECO:0000256" key="2">
    <source>
        <dbReference type="RuleBase" id="RU000461"/>
    </source>
</evidence>
<dbReference type="InterPro" id="IPR002397">
    <property type="entry name" value="Cyt_P450_B"/>
</dbReference>
<dbReference type="SUPFAM" id="SSF48264">
    <property type="entry name" value="Cytochrome P450"/>
    <property type="match status" value="1"/>
</dbReference>
<dbReference type="PROSITE" id="PS00086">
    <property type="entry name" value="CYTOCHROME_P450"/>
    <property type="match status" value="1"/>
</dbReference>
<dbReference type="InterPro" id="IPR036396">
    <property type="entry name" value="Cyt_P450_sf"/>
</dbReference>
<keyword evidence="2" id="KW-0503">Monooxygenase</keyword>
<sequence length="399" mass="44546">MTDVTYPIARRRPLDPPDEATALAGRAPMHRMTFADGHRGWLVTGHTAARAVLADPRFSNRPEHMHPPVPGRLELLKKQDDPRFAVPPGFFIRMDPPDHTRFRKLLTGQFTVRRMRRLEPRIEEITRGFLDAMQAAGPTADLVQQFALPLPSMVICELLGVPYEDRGRFQDDSRELLSLDISADEVLAAMHRVLSFMGELVRRKRVEPGDDLLSGLVETGELKDDELTGVAMLLLIAGHETTANMLGLGTYALLTRPDQLAVLRDDPAAVDGAVEELLRYLSIVHIGPIRTALEDIEIDGRLIRAGEAVAIDVPVVNRDPSRFPDPDRLDLTRDATGHLAFGHGVHQCLGQQLARAEMRVGYPALLRRFPTLRLAVPPEEVPMRSDMTIYGVHRLPVTW</sequence>
<name>A0ABP7X5K4_9ACTN</name>